<name>A0A328YU89_9BURK</name>
<reference evidence="2 3" key="1">
    <citation type="submission" date="2018-06" db="EMBL/GenBank/DDBJ databases">
        <title>Genomic Encyclopedia of Archaeal and Bacterial Type Strains, Phase II (KMG-II): from individual species to whole genera.</title>
        <authorList>
            <person name="Goeker M."/>
        </authorList>
    </citation>
    <scope>NUCLEOTIDE SEQUENCE [LARGE SCALE GENOMIC DNA]</scope>
    <source>
        <strain evidence="2 3">CFPB 3232</strain>
    </source>
</reference>
<dbReference type="GO" id="GO:0015074">
    <property type="term" value="P:DNA integration"/>
    <property type="evidence" value="ECO:0007669"/>
    <property type="project" value="InterPro"/>
</dbReference>
<dbReference type="InterPro" id="IPR012337">
    <property type="entry name" value="RNaseH-like_sf"/>
</dbReference>
<dbReference type="PROSITE" id="PS50994">
    <property type="entry name" value="INTEGRASE"/>
    <property type="match status" value="1"/>
</dbReference>
<dbReference type="GO" id="GO:0003676">
    <property type="term" value="F:nucleic acid binding"/>
    <property type="evidence" value="ECO:0007669"/>
    <property type="project" value="InterPro"/>
</dbReference>
<comment type="caution">
    <text evidence="2">The sequence shown here is derived from an EMBL/GenBank/DDBJ whole genome shotgun (WGS) entry which is preliminary data.</text>
</comment>
<feature type="domain" description="Integrase catalytic" evidence="1">
    <location>
        <begin position="270"/>
        <end position="396"/>
    </location>
</feature>
<evidence type="ECO:0000259" key="1">
    <source>
        <dbReference type="PROSITE" id="PS50994"/>
    </source>
</evidence>
<dbReference type="Gene3D" id="3.30.420.10">
    <property type="entry name" value="Ribonuclease H-like superfamily/Ribonuclease H"/>
    <property type="match status" value="1"/>
</dbReference>
<dbReference type="EMBL" id="QLTA01000041">
    <property type="protein sequence ID" value="RAR76984.1"/>
    <property type="molecule type" value="Genomic_DNA"/>
</dbReference>
<protein>
    <submittedName>
        <fullName evidence="2">Putative transposase</fullName>
    </submittedName>
</protein>
<organism evidence="2 3">
    <name type="scientific">Paracidovorax anthurii</name>
    <dbReference type="NCBI Taxonomy" id="78229"/>
    <lineage>
        <taxon>Bacteria</taxon>
        <taxon>Pseudomonadati</taxon>
        <taxon>Pseudomonadota</taxon>
        <taxon>Betaproteobacteria</taxon>
        <taxon>Burkholderiales</taxon>
        <taxon>Comamonadaceae</taxon>
        <taxon>Paracidovorax</taxon>
    </lineage>
</organism>
<sequence>MITLSRGLVLRHGDRQLEFERDLGDGRVQFKYLDTFEVCTFKVFRLLKDIYEGKLKPSSIPAAQPGLPPSGHALPVTWSPKQLELIDFRMRFVSAVLNLPCRSYARGQCAAVAEQTWAQLMDAVRNGDASAPRQKCPSGATVELWLRKYLHADRNAYVLADRRALIARPKRISEAVDEIVNQVLAKSYLSLRGPSVRAVHGEIKRAVTQHNRQHGTDLTAPSERTLDRRVADIPPYIRDRKRIGAAYAKNHWRYSLHGDMCTRIMERVEVDHTLLDLWVIDPRTGVPLGRPWITLLIDRYSGYLLGLYVSFYGPSAGTVARALKFAILPKEEFVEALDEHPLRWTAMGVPELVVVDNGLEFHSLQFKRIGWELRCDMLFNPVRQPWFKPAIERAIKESNRVLPGHGRVHTIIPNAIAPDPSKTAAIIFDDLCTCLIQWASQTYPLSINPKTLCRSWDLWEEDRQSCPPAMFPEQLSGLDILCGLNAHRTVDGEGVFFKYLRFNSEELQDYRRLKQENFRTEIRFNPDDLSSIFVNLPKAQSWLNVPLQRPLFNDGCGLSLVQLQIVREEAKKKLTRANAYEEMEKAIWRLRDSWEQAATRGLRVRKDAKLIRMQGLTSVPVTPSSPLLPSSQEPTMLVSPAMQQALPKVMPFPAFSLEDE</sequence>
<evidence type="ECO:0000313" key="2">
    <source>
        <dbReference type="EMBL" id="RAR76984.1"/>
    </source>
</evidence>
<accession>A0A328YU89</accession>
<gene>
    <name evidence="2" type="ORF">AX018_104143</name>
</gene>
<dbReference type="Proteomes" id="UP000248856">
    <property type="component" value="Unassembled WGS sequence"/>
</dbReference>
<evidence type="ECO:0000313" key="3">
    <source>
        <dbReference type="Proteomes" id="UP000248856"/>
    </source>
</evidence>
<dbReference type="RefSeq" id="WP_170146292.1">
    <property type="nucleotide sequence ID" value="NZ_CBCSGC010000023.1"/>
</dbReference>
<keyword evidence="3" id="KW-1185">Reference proteome</keyword>
<dbReference type="InterPro" id="IPR036397">
    <property type="entry name" value="RNaseH_sf"/>
</dbReference>
<dbReference type="AlphaFoldDB" id="A0A328YU89"/>
<proteinExistence type="predicted"/>
<dbReference type="InterPro" id="IPR001584">
    <property type="entry name" value="Integrase_cat-core"/>
</dbReference>
<dbReference type="SUPFAM" id="SSF53098">
    <property type="entry name" value="Ribonuclease H-like"/>
    <property type="match status" value="1"/>
</dbReference>